<sequence length="205" mass="23847">PIHYCSPSLLLTLQHTSLHDAHADGDEKIHNSRENAEEERAVSRSSFDRLAGGDSFAKKYFQVDLTQLWRMNRCISRSKILLSKTKTHSGNLRNALPGDVRSVEHVIFLVPQRTARFSRQGHVLGVFVTRNNETLPVQYLPIRAEFSDWWGENFMVLKSSRKQINICYKLMLDMHVHTKEEEEEEEEEEEVRNNRRFSSTASLTY</sequence>
<proteinExistence type="predicted"/>
<protein>
    <submittedName>
        <fullName evidence="2">Uncharacterized protein</fullName>
    </submittedName>
</protein>
<name>A0A6V7H5D9_9HYME</name>
<comment type="caution">
    <text evidence="2">The sequence shown here is derived from an EMBL/GenBank/DDBJ whole genome shotgun (WGS) entry which is preliminary data.</text>
</comment>
<gene>
    <name evidence="2" type="ORF">MHI_LOCUS464746</name>
</gene>
<feature type="compositionally biased region" description="Polar residues" evidence="1">
    <location>
        <begin position="196"/>
        <end position="205"/>
    </location>
</feature>
<accession>A0A6V7H5D9</accession>
<dbReference type="Proteomes" id="UP000752696">
    <property type="component" value="Unassembled WGS sequence"/>
</dbReference>
<feature type="non-terminal residue" evidence="2">
    <location>
        <position position="1"/>
    </location>
</feature>
<dbReference type="EMBL" id="CAJDYZ010007537">
    <property type="protein sequence ID" value="CAD1474402.1"/>
    <property type="molecule type" value="Genomic_DNA"/>
</dbReference>
<evidence type="ECO:0000313" key="3">
    <source>
        <dbReference type="Proteomes" id="UP000752696"/>
    </source>
</evidence>
<evidence type="ECO:0000256" key="1">
    <source>
        <dbReference type="SAM" id="MobiDB-lite"/>
    </source>
</evidence>
<dbReference type="AlphaFoldDB" id="A0A6V7H5D9"/>
<reference evidence="2" key="1">
    <citation type="submission" date="2020-07" db="EMBL/GenBank/DDBJ databases">
        <authorList>
            <person name="Nazaruddin N."/>
        </authorList>
    </citation>
    <scope>NUCLEOTIDE SEQUENCE</scope>
</reference>
<keyword evidence="3" id="KW-1185">Reference proteome</keyword>
<evidence type="ECO:0000313" key="2">
    <source>
        <dbReference type="EMBL" id="CAD1474402.1"/>
    </source>
</evidence>
<feature type="compositionally biased region" description="Acidic residues" evidence="1">
    <location>
        <begin position="181"/>
        <end position="190"/>
    </location>
</feature>
<organism evidence="2 3">
    <name type="scientific">Heterotrigona itama</name>
    <dbReference type="NCBI Taxonomy" id="395501"/>
    <lineage>
        <taxon>Eukaryota</taxon>
        <taxon>Metazoa</taxon>
        <taxon>Ecdysozoa</taxon>
        <taxon>Arthropoda</taxon>
        <taxon>Hexapoda</taxon>
        <taxon>Insecta</taxon>
        <taxon>Pterygota</taxon>
        <taxon>Neoptera</taxon>
        <taxon>Endopterygota</taxon>
        <taxon>Hymenoptera</taxon>
        <taxon>Apocrita</taxon>
        <taxon>Aculeata</taxon>
        <taxon>Apoidea</taxon>
        <taxon>Anthophila</taxon>
        <taxon>Apidae</taxon>
        <taxon>Heterotrigona</taxon>
    </lineage>
</organism>
<feature type="region of interest" description="Disordered" evidence="1">
    <location>
        <begin position="179"/>
        <end position="205"/>
    </location>
</feature>